<accession>A0A2G5TAR4</accession>
<dbReference type="EMBL" id="PDUG01000005">
    <property type="protein sequence ID" value="PIC24475.1"/>
    <property type="molecule type" value="Genomic_DNA"/>
</dbReference>
<dbReference type="SUPFAM" id="SSF48264">
    <property type="entry name" value="Cytochrome P450"/>
    <property type="match status" value="1"/>
</dbReference>
<feature type="chain" id="PRO_5013566238" description="Cytochrome P450" evidence="2">
    <location>
        <begin position="16"/>
        <end position="103"/>
    </location>
</feature>
<gene>
    <name evidence="3" type="primary">Cnig_chr_V.g17804</name>
    <name evidence="3" type="ORF">B9Z55_017804</name>
</gene>
<dbReference type="Proteomes" id="UP000230233">
    <property type="component" value="Chromosome V"/>
</dbReference>
<dbReference type="GO" id="GO:0016705">
    <property type="term" value="F:oxidoreductase activity, acting on paired donors, with incorporation or reduction of molecular oxygen"/>
    <property type="evidence" value="ECO:0007669"/>
    <property type="project" value="InterPro"/>
</dbReference>
<keyword evidence="1" id="KW-0503">Monooxygenase</keyword>
<evidence type="ECO:0008006" key="5">
    <source>
        <dbReference type="Google" id="ProtNLM"/>
    </source>
</evidence>
<name>A0A2G5TAR4_9PELO</name>
<dbReference type="GO" id="GO:0005506">
    <property type="term" value="F:iron ion binding"/>
    <property type="evidence" value="ECO:0007669"/>
    <property type="project" value="InterPro"/>
</dbReference>
<dbReference type="OrthoDB" id="2789670at2759"/>
<dbReference type="STRING" id="1611254.A0A2G5TAR4"/>
<keyword evidence="1" id="KW-0560">Oxidoreductase</keyword>
<sequence>MIFILILSAVFAVLAVNLWRARQRLPKGPTPLPLIGNLHQLVYTCWKAGGTVDGFHEFRKELEKCSQSGWVLFLQYTLLTLTWHMRPMSKEPTLLEYGIRMEE</sequence>
<dbReference type="AlphaFoldDB" id="A0A2G5TAR4"/>
<evidence type="ECO:0000256" key="2">
    <source>
        <dbReference type="SAM" id="SignalP"/>
    </source>
</evidence>
<protein>
    <recommendedName>
        <fullName evidence="5">Cytochrome P450</fullName>
    </recommendedName>
</protein>
<reference evidence="4" key="1">
    <citation type="submission" date="2017-10" db="EMBL/GenBank/DDBJ databases">
        <title>Rapid genome shrinkage in a self-fertile nematode reveals novel sperm competition proteins.</title>
        <authorList>
            <person name="Yin D."/>
            <person name="Schwarz E.M."/>
            <person name="Thomas C.G."/>
            <person name="Felde R.L."/>
            <person name="Korf I.F."/>
            <person name="Cutter A.D."/>
            <person name="Schartner C.M."/>
            <person name="Ralston E.J."/>
            <person name="Meyer B.J."/>
            <person name="Haag E.S."/>
        </authorList>
    </citation>
    <scope>NUCLEOTIDE SEQUENCE [LARGE SCALE GENOMIC DNA]</scope>
    <source>
        <strain evidence="4">JU1422</strain>
    </source>
</reference>
<proteinExistence type="predicted"/>
<evidence type="ECO:0000313" key="3">
    <source>
        <dbReference type="EMBL" id="PIC24475.1"/>
    </source>
</evidence>
<feature type="signal peptide" evidence="2">
    <location>
        <begin position="1"/>
        <end position="15"/>
    </location>
</feature>
<dbReference type="GO" id="GO:0020037">
    <property type="term" value="F:heme binding"/>
    <property type="evidence" value="ECO:0007669"/>
    <property type="project" value="InterPro"/>
</dbReference>
<organism evidence="3 4">
    <name type="scientific">Caenorhabditis nigoni</name>
    <dbReference type="NCBI Taxonomy" id="1611254"/>
    <lineage>
        <taxon>Eukaryota</taxon>
        <taxon>Metazoa</taxon>
        <taxon>Ecdysozoa</taxon>
        <taxon>Nematoda</taxon>
        <taxon>Chromadorea</taxon>
        <taxon>Rhabditida</taxon>
        <taxon>Rhabditina</taxon>
        <taxon>Rhabditomorpha</taxon>
        <taxon>Rhabditoidea</taxon>
        <taxon>Rhabditidae</taxon>
        <taxon>Peloderinae</taxon>
        <taxon>Caenorhabditis</taxon>
    </lineage>
</organism>
<evidence type="ECO:0000313" key="4">
    <source>
        <dbReference type="Proteomes" id="UP000230233"/>
    </source>
</evidence>
<evidence type="ECO:0000256" key="1">
    <source>
        <dbReference type="ARBA" id="ARBA00023033"/>
    </source>
</evidence>
<dbReference type="GO" id="GO:0004497">
    <property type="term" value="F:monooxygenase activity"/>
    <property type="evidence" value="ECO:0007669"/>
    <property type="project" value="UniProtKB-KW"/>
</dbReference>
<comment type="caution">
    <text evidence="3">The sequence shown here is derived from an EMBL/GenBank/DDBJ whole genome shotgun (WGS) entry which is preliminary data.</text>
</comment>
<dbReference type="InterPro" id="IPR036396">
    <property type="entry name" value="Cyt_P450_sf"/>
</dbReference>
<keyword evidence="4" id="KW-1185">Reference proteome</keyword>
<keyword evidence="2" id="KW-0732">Signal</keyword>